<dbReference type="EMBL" id="BAEO01000065">
    <property type="protein sequence ID" value="GAC21675.1"/>
    <property type="molecule type" value="Genomic_DNA"/>
</dbReference>
<dbReference type="InterPro" id="IPR020616">
    <property type="entry name" value="Thiolase_N"/>
</dbReference>
<keyword evidence="3" id="KW-0012">Acyltransferase</keyword>
<dbReference type="Pfam" id="PF00108">
    <property type="entry name" value="Thiolase_N"/>
    <property type="match status" value="1"/>
</dbReference>
<dbReference type="AlphaFoldDB" id="K6ZE28"/>
<evidence type="ECO:0000313" key="4">
    <source>
        <dbReference type="Proteomes" id="UP000006327"/>
    </source>
</evidence>
<dbReference type="OrthoDB" id="7053663at2"/>
<dbReference type="PANTHER" id="PTHR42870:SF1">
    <property type="entry name" value="NON-SPECIFIC LIPID-TRANSFER PROTEIN-LIKE 2"/>
    <property type="match status" value="1"/>
</dbReference>
<sequence>MNNQEIYVLGGSQTDYSRNWARESMGIYELFESCLQQGLSQTNIPAKDVDVAHVGNFVADLFTGQSQLNGFFSHAEPAFGDIPTSRHEAACASGSMALLGAMRDLEAGHYQLACVMGIELMRNVDSATGAGYLGSAAWVGKEAQDCRYVWPRLFADLLEHYQQRHGLDTQHLSRISEINFANAKRNPNSQTRNWQFGPDSFSQQDEFNPIVEGQLRKQDCGQITDGAAVVFLANKSYAAEYAKKHNIKLSAIPRIKGWGHRSAPLLMKRKLELSQTNGLIFPHVKRTFDDALKRAGLADVHALDLLEVHDCFSMTEYMLIDHLGLTAPGESWKAIENGSIDFTGALPINPSGGLIGLGHPVGATGVRMMLDGFKQVTGQCADYQVENAQNVGIFNLGGSATTCASFVIGTDNH</sequence>
<dbReference type="RefSeq" id="WP_007624903.1">
    <property type="nucleotide sequence ID" value="NZ_BAEO01000065.1"/>
</dbReference>
<dbReference type="PIRSF" id="PIRSF000429">
    <property type="entry name" value="Ac-CoA_Ac_transf"/>
    <property type="match status" value="1"/>
</dbReference>
<dbReference type="InterPro" id="IPR055140">
    <property type="entry name" value="Thiolase_C_2"/>
</dbReference>
<dbReference type="Gene3D" id="3.40.47.10">
    <property type="match status" value="1"/>
</dbReference>
<proteinExistence type="predicted"/>
<gene>
    <name evidence="3" type="primary">atoB</name>
    <name evidence="3" type="ORF">GARC_4737</name>
</gene>
<dbReference type="Proteomes" id="UP000006327">
    <property type="component" value="Unassembled WGS sequence"/>
</dbReference>
<evidence type="ECO:0000259" key="2">
    <source>
        <dbReference type="Pfam" id="PF22691"/>
    </source>
</evidence>
<reference evidence="3 4" key="1">
    <citation type="journal article" date="2017" name="Antonie Van Leeuwenhoek">
        <title>Rhizobium rhizosphaerae sp. nov., a novel species isolated from rice rhizosphere.</title>
        <authorList>
            <person name="Zhao J.J."/>
            <person name="Zhang J."/>
            <person name="Zhang R.J."/>
            <person name="Zhang C.W."/>
            <person name="Yin H.Q."/>
            <person name="Zhang X.X."/>
        </authorList>
    </citation>
    <scope>NUCLEOTIDE SEQUENCE [LARGE SCALE GENOMIC DNA]</scope>
    <source>
        <strain evidence="3 4">BSs20135</strain>
    </source>
</reference>
<evidence type="ECO:0000313" key="3">
    <source>
        <dbReference type="EMBL" id="GAC21675.1"/>
    </source>
</evidence>
<comment type="caution">
    <text evidence="3">The sequence shown here is derived from an EMBL/GenBank/DDBJ whole genome shotgun (WGS) entry which is preliminary data.</text>
</comment>
<dbReference type="InterPro" id="IPR016039">
    <property type="entry name" value="Thiolase-like"/>
</dbReference>
<dbReference type="Pfam" id="PF22691">
    <property type="entry name" value="Thiolase_C_1"/>
    <property type="match status" value="1"/>
</dbReference>
<dbReference type="eggNOG" id="COG0183">
    <property type="taxonomic scope" value="Bacteria"/>
</dbReference>
<keyword evidence="3" id="KW-0808">Transferase</keyword>
<keyword evidence="4" id="KW-1185">Reference proteome</keyword>
<dbReference type="CDD" id="cd00829">
    <property type="entry name" value="SCP-x_thiolase"/>
    <property type="match status" value="1"/>
</dbReference>
<dbReference type="STRING" id="493475.GARC_4737"/>
<dbReference type="NCBIfam" id="NF004936">
    <property type="entry name" value="PRK06289.1"/>
    <property type="match status" value="1"/>
</dbReference>
<dbReference type="InterPro" id="IPR002155">
    <property type="entry name" value="Thiolase"/>
</dbReference>
<feature type="domain" description="Thiolase C-terminal" evidence="2">
    <location>
        <begin position="271"/>
        <end position="409"/>
    </location>
</feature>
<accession>K6ZE28</accession>
<evidence type="ECO:0000259" key="1">
    <source>
        <dbReference type="Pfam" id="PF00108"/>
    </source>
</evidence>
<feature type="domain" description="Thiolase N-terminal" evidence="1">
    <location>
        <begin position="8"/>
        <end position="146"/>
    </location>
</feature>
<dbReference type="SUPFAM" id="SSF53901">
    <property type="entry name" value="Thiolase-like"/>
    <property type="match status" value="2"/>
</dbReference>
<organism evidence="3 4">
    <name type="scientific">Paraglaciecola arctica BSs20135</name>
    <dbReference type="NCBI Taxonomy" id="493475"/>
    <lineage>
        <taxon>Bacteria</taxon>
        <taxon>Pseudomonadati</taxon>
        <taxon>Pseudomonadota</taxon>
        <taxon>Gammaproteobacteria</taxon>
        <taxon>Alteromonadales</taxon>
        <taxon>Alteromonadaceae</taxon>
        <taxon>Paraglaciecola</taxon>
    </lineage>
</organism>
<name>K6ZE28_9ALTE</name>
<dbReference type="EC" id="2.3.1.9" evidence="3"/>
<dbReference type="PANTHER" id="PTHR42870">
    <property type="entry name" value="ACETYL-COA C-ACETYLTRANSFERASE"/>
    <property type="match status" value="1"/>
</dbReference>
<protein>
    <submittedName>
        <fullName evidence="3">Acetyl-CoA C-acetyltransferase</fullName>
        <ecNumber evidence="3">2.3.1.9</ecNumber>
    </submittedName>
</protein>
<dbReference type="GO" id="GO:0003985">
    <property type="term" value="F:acetyl-CoA C-acetyltransferase activity"/>
    <property type="evidence" value="ECO:0007669"/>
    <property type="project" value="UniProtKB-EC"/>
</dbReference>